<organism evidence="1 2">
    <name type="scientific">Mycobacterium sherrisii</name>
    <dbReference type="NCBI Taxonomy" id="243061"/>
    <lineage>
        <taxon>Bacteria</taxon>
        <taxon>Bacillati</taxon>
        <taxon>Actinomycetota</taxon>
        <taxon>Actinomycetes</taxon>
        <taxon>Mycobacteriales</taxon>
        <taxon>Mycobacteriaceae</taxon>
        <taxon>Mycobacterium</taxon>
        <taxon>Mycobacterium simiae complex</taxon>
    </lineage>
</organism>
<dbReference type="PANTHER" id="PTHR48228">
    <property type="entry name" value="SUCCINYL-COA--D-CITRAMALATE COA-TRANSFERASE"/>
    <property type="match status" value="1"/>
</dbReference>
<evidence type="ECO:0000313" key="2">
    <source>
        <dbReference type="Proteomes" id="UP000094224"/>
    </source>
</evidence>
<evidence type="ECO:0000313" key="1">
    <source>
        <dbReference type="EMBL" id="ODR00631.1"/>
    </source>
</evidence>
<reference evidence="2" key="1">
    <citation type="submission" date="2016-09" db="EMBL/GenBank/DDBJ databases">
        <authorList>
            <person name="Greninger A.L."/>
            <person name="Jerome K.R."/>
            <person name="Mcnair B."/>
            <person name="Wallis C."/>
            <person name="Fang F."/>
        </authorList>
    </citation>
    <scope>NUCLEOTIDE SEQUENCE [LARGE SCALE GENOMIC DNA]</scope>
    <source>
        <strain evidence="2">BC1_M4</strain>
    </source>
</reference>
<dbReference type="InterPro" id="IPR044855">
    <property type="entry name" value="CoA-Trfase_III_dom3_sf"/>
</dbReference>
<dbReference type="Pfam" id="PF02515">
    <property type="entry name" value="CoA_transf_3"/>
    <property type="match status" value="1"/>
</dbReference>
<comment type="caution">
    <text evidence="1">The sequence shown here is derived from an EMBL/GenBank/DDBJ whole genome shotgun (WGS) entry which is preliminary data.</text>
</comment>
<keyword evidence="2" id="KW-1185">Reference proteome</keyword>
<dbReference type="RefSeq" id="WP_069402814.1">
    <property type="nucleotide sequence ID" value="NZ_MIHC01000064.1"/>
</dbReference>
<protein>
    <recommendedName>
        <fullName evidence="3">Acyl-CoA transferase</fullName>
    </recommendedName>
</protein>
<dbReference type="Gene3D" id="3.40.50.10540">
    <property type="entry name" value="Crotonobetainyl-coa:carnitine coa-transferase, domain 1"/>
    <property type="match status" value="1"/>
</dbReference>
<dbReference type="GO" id="GO:0003824">
    <property type="term" value="F:catalytic activity"/>
    <property type="evidence" value="ECO:0007669"/>
    <property type="project" value="InterPro"/>
</dbReference>
<name>A0A1E3SES1_9MYCO</name>
<dbReference type="EMBL" id="MIHC01000064">
    <property type="protein sequence ID" value="ODR00631.1"/>
    <property type="molecule type" value="Genomic_DNA"/>
</dbReference>
<dbReference type="AlphaFoldDB" id="A0A1E3SES1"/>
<dbReference type="SUPFAM" id="SSF89796">
    <property type="entry name" value="CoA-transferase family III (CaiB/BaiF)"/>
    <property type="match status" value="1"/>
</dbReference>
<accession>A0A1E3SES1</accession>
<sequence length="385" mass="40483">MTTPDAPLAGIRVVSLAEQFPGPFATLLLSDLGADVVQVERPNGGDPSRAFPGHYEALNRGKRSVALDLKDADGADAFGRLVSHADVLLEGFRPGVLSRLGFGPDELLRRHPRLVYVSVSGFGHDSPLRNHPAHDLSFQAMAGLLDSGAAQPHPPVLALADLSAGMFAAFAALTGVVAAQKTGRGGHYDVAMLDTLLTLAATRLVPAANGQPPDTLGLDPGYGLFATADGEWISLSIAFEDHFWMALCVALGLNEIGGVSAAERIEDRERLRSQIAARIVASPADHWDKALVGAGVPYGRVSTLADVLGAPNTMARNMVQSVATPDGERSFVRQPLIVDGVPHGPTRGTPRLGEHTAEVLLEAGVPPELANRLAATPETPRQGLY</sequence>
<dbReference type="Proteomes" id="UP000094224">
    <property type="component" value="Unassembled WGS sequence"/>
</dbReference>
<dbReference type="PANTHER" id="PTHR48228:SF7">
    <property type="entry name" value="FATTY ACYL-COA TRANSFERASE RV3272-RELATED"/>
    <property type="match status" value="1"/>
</dbReference>
<evidence type="ECO:0008006" key="3">
    <source>
        <dbReference type="Google" id="ProtNLM"/>
    </source>
</evidence>
<dbReference type="InterPro" id="IPR050509">
    <property type="entry name" value="CoA-transferase_III"/>
</dbReference>
<dbReference type="InterPro" id="IPR023606">
    <property type="entry name" value="CoA-Trfase_III_dom_1_sf"/>
</dbReference>
<dbReference type="Gene3D" id="3.30.1540.10">
    <property type="entry name" value="formyl-coa transferase, domain 3"/>
    <property type="match status" value="1"/>
</dbReference>
<proteinExistence type="predicted"/>
<gene>
    <name evidence="1" type="ORF">BHQ21_24150</name>
</gene>
<dbReference type="InterPro" id="IPR003673">
    <property type="entry name" value="CoA-Trfase_fam_III"/>
</dbReference>